<protein>
    <submittedName>
        <fullName evidence="1">Uncharacterized protein</fullName>
    </submittedName>
</protein>
<sequence>MIIKTVGDSLLTLSLRICTLSAHQGRCLCFHNRSRKPEKFIDSVYYENALVVLHDENIYRFQCSSWPSRLTIQLMDDGIEKPEVVPVSVDSNFPNYLHKDFLSIVNAKKQSGIMLNR</sequence>
<name>A0A9R1X5F8_LACSA</name>
<dbReference type="Proteomes" id="UP000235145">
    <property type="component" value="Unassembled WGS sequence"/>
</dbReference>
<accession>A0A9R1X5F8</accession>
<proteinExistence type="predicted"/>
<comment type="caution">
    <text evidence="1">The sequence shown here is derived from an EMBL/GenBank/DDBJ whole genome shotgun (WGS) entry which is preliminary data.</text>
</comment>
<organism evidence="1 2">
    <name type="scientific">Lactuca sativa</name>
    <name type="common">Garden lettuce</name>
    <dbReference type="NCBI Taxonomy" id="4236"/>
    <lineage>
        <taxon>Eukaryota</taxon>
        <taxon>Viridiplantae</taxon>
        <taxon>Streptophyta</taxon>
        <taxon>Embryophyta</taxon>
        <taxon>Tracheophyta</taxon>
        <taxon>Spermatophyta</taxon>
        <taxon>Magnoliopsida</taxon>
        <taxon>eudicotyledons</taxon>
        <taxon>Gunneridae</taxon>
        <taxon>Pentapetalae</taxon>
        <taxon>asterids</taxon>
        <taxon>campanulids</taxon>
        <taxon>Asterales</taxon>
        <taxon>Asteraceae</taxon>
        <taxon>Cichorioideae</taxon>
        <taxon>Cichorieae</taxon>
        <taxon>Lactucinae</taxon>
        <taxon>Lactuca</taxon>
    </lineage>
</organism>
<reference evidence="1 2" key="1">
    <citation type="journal article" date="2017" name="Nat. Commun.">
        <title>Genome assembly with in vitro proximity ligation data and whole-genome triplication in lettuce.</title>
        <authorList>
            <person name="Reyes-Chin-Wo S."/>
            <person name="Wang Z."/>
            <person name="Yang X."/>
            <person name="Kozik A."/>
            <person name="Arikit S."/>
            <person name="Song C."/>
            <person name="Xia L."/>
            <person name="Froenicke L."/>
            <person name="Lavelle D.O."/>
            <person name="Truco M.J."/>
            <person name="Xia R."/>
            <person name="Zhu S."/>
            <person name="Xu C."/>
            <person name="Xu H."/>
            <person name="Xu X."/>
            <person name="Cox K."/>
            <person name="Korf I."/>
            <person name="Meyers B.C."/>
            <person name="Michelmore R.W."/>
        </authorList>
    </citation>
    <scope>NUCLEOTIDE SEQUENCE [LARGE SCALE GENOMIC DNA]</scope>
    <source>
        <strain evidence="2">cv. Salinas</strain>
        <tissue evidence="1">Seedlings</tissue>
    </source>
</reference>
<dbReference type="AlphaFoldDB" id="A0A9R1X5F8"/>
<evidence type="ECO:0000313" key="1">
    <source>
        <dbReference type="EMBL" id="KAJ0199299.1"/>
    </source>
</evidence>
<gene>
    <name evidence="1" type="ORF">LSAT_V11C600303210</name>
</gene>
<evidence type="ECO:0000313" key="2">
    <source>
        <dbReference type="Proteomes" id="UP000235145"/>
    </source>
</evidence>
<dbReference type="EMBL" id="NBSK02000006">
    <property type="protein sequence ID" value="KAJ0199299.1"/>
    <property type="molecule type" value="Genomic_DNA"/>
</dbReference>
<keyword evidence="2" id="KW-1185">Reference proteome</keyword>